<dbReference type="Pfam" id="PF07957">
    <property type="entry name" value="DUF3294"/>
    <property type="match status" value="1"/>
</dbReference>
<proteinExistence type="predicted"/>
<dbReference type="Proteomes" id="UP000789570">
    <property type="component" value="Unassembled WGS sequence"/>
</dbReference>
<keyword evidence="2" id="KW-1185">Reference proteome</keyword>
<organism evidence="1 2">
    <name type="scientific">Funneliformis caledonium</name>
    <dbReference type="NCBI Taxonomy" id="1117310"/>
    <lineage>
        <taxon>Eukaryota</taxon>
        <taxon>Fungi</taxon>
        <taxon>Fungi incertae sedis</taxon>
        <taxon>Mucoromycota</taxon>
        <taxon>Glomeromycotina</taxon>
        <taxon>Glomeromycetes</taxon>
        <taxon>Glomerales</taxon>
        <taxon>Glomeraceae</taxon>
        <taxon>Funneliformis</taxon>
    </lineage>
</organism>
<protein>
    <submittedName>
        <fullName evidence="1">16828_t:CDS:1</fullName>
    </submittedName>
</protein>
<dbReference type="EMBL" id="CAJVPQ010000166">
    <property type="protein sequence ID" value="CAG8453006.1"/>
    <property type="molecule type" value="Genomic_DNA"/>
</dbReference>
<dbReference type="OrthoDB" id="2436305at2759"/>
<evidence type="ECO:0000313" key="1">
    <source>
        <dbReference type="EMBL" id="CAG8453006.1"/>
    </source>
</evidence>
<sequence>AQQPNFTNLAQAIQAVAQEFALFSNLPSMNFESRFRKLQQDLETYITNNSNRNFNNMMAIIRNSDARSLARTFNSRIYDPNVNLEPIPDLNGEVPPTFPENVAALRALTGQQLDVLLNFYDLQTNGSVANRRERLARNFGLFYYK</sequence>
<name>A0A9N8VM09_9GLOM</name>
<reference evidence="1" key="1">
    <citation type="submission" date="2021-06" db="EMBL/GenBank/DDBJ databases">
        <authorList>
            <person name="Kallberg Y."/>
            <person name="Tangrot J."/>
            <person name="Rosling A."/>
        </authorList>
    </citation>
    <scope>NUCLEOTIDE SEQUENCE</scope>
    <source>
        <strain evidence="1">UK204</strain>
    </source>
</reference>
<gene>
    <name evidence="1" type="ORF">FCALED_LOCUS1341</name>
</gene>
<comment type="caution">
    <text evidence="1">The sequence shown here is derived from an EMBL/GenBank/DDBJ whole genome shotgun (WGS) entry which is preliminary data.</text>
</comment>
<accession>A0A9N8VM09</accession>
<feature type="non-terminal residue" evidence="1">
    <location>
        <position position="145"/>
    </location>
</feature>
<evidence type="ECO:0000313" key="2">
    <source>
        <dbReference type="Proteomes" id="UP000789570"/>
    </source>
</evidence>
<dbReference type="InterPro" id="IPR012917">
    <property type="entry name" value="DUF3294"/>
</dbReference>
<dbReference type="AlphaFoldDB" id="A0A9N8VM09"/>